<accession>A0A7G9L7I2</accession>
<keyword evidence="2" id="KW-1185">Reference proteome</keyword>
<name>A0A7G9L7I2_9FLAO</name>
<evidence type="ECO:0000313" key="2">
    <source>
        <dbReference type="Proteomes" id="UP000515808"/>
    </source>
</evidence>
<gene>
    <name evidence="1" type="ORF">H9W90_10270</name>
</gene>
<dbReference type="Proteomes" id="UP000515808">
    <property type="component" value="Chromosome"/>
</dbReference>
<dbReference type="KEGG" id="ppec:H9W90_10270"/>
<reference evidence="1 2" key="1">
    <citation type="submission" date="2020-08" db="EMBL/GenBank/DDBJ databases">
        <title>Polaribacter sp. L12M9 isolated from gut of the Korean scallop.</title>
        <authorList>
            <person name="Jeong Y.S."/>
        </authorList>
    </citation>
    <scope>NUCLEOTIDE SEQUENCE [LARGE SCALE GENOMIC DNA]</scope>
    <source>
        <strain evidence="1 2">L12M9</strain>
    </source>
</reference>
<protein>
    <submittedName>
        <fullName evidence="1">Uncharacterized protein</fullName>
    </submittedName>
</protein>
<sequence length="248" mass="29593">MKKESKLGVFKIKTAPFLCEFIFKFQLNDRDQKLLLIRKLYATINENNSFIKKAFHHIYNSACYFTNGEKIISYRKDDNFYELGIHHNINKFEHYFGENLHTRKIWDVDISFKKYAHKESLEKEIYSILSVKEGKRKVLVTNSEYDFIQTFTELNMGVFLKINPKKIIEYYTNDLKVVSEKFEQKCAPIKLKSCFNCGYFKQQGDFPIDTNNSLHECMLIKQKTNPEQFNESITHIWSYCSNFIEQEK</sequence>
<evidence type="ECO:0000313" key="1">
    <source>
        <dbReference type="EMBL" id="QNM84581.1"/>
    </source>
</evidence>
<dbReference type="AlphaFoldDB" id="A0A7G9L7I2"/>
<dbReference type="RefSeq" id="WP_187481510.1">
    <property type="nucleotide sequence ID" value="NZ_CP060695.1"/>
</dbReference>
<dbReference type="EMBL" id="CP060695">
    <property type="protein sequence ID" value="QNM84581.1"/>
    <property type="molecule type" value="Genomic_DNA"/>
</dbReference>
<organism evidence="1 2">
    <name type="scientific">Polaribacter pectinis</name>
    <dbReference type="NCBI Taxonomy" id="2738844"/>
    <lineage>
        <taxon>Bacteria</taxon>
        <taxon>Pseudomonadati</taxon>
        <taxon>Bacteroidota</taxon>
        <taxon>Flavobacteriia</taxon>
        <taxon>Flavobacteriales</taxon>
        <taxon>Flavobacteriaceae</taxon>
    </lineage>
</organism>
<proteinExistence type="predicted"/>